<protein>
    <submittedName>
        <fullName evidence="1">Uncharacterized protein</fullName>
    </submittedName>
</protein>
<reference evidence="1 2" key="1">
    <citation type="submission" date="2020-10" db="EMBL/GenBank/DDBJ databases">
        <title>The Coptis chinensis genome and diversification of protoberbering-type alkaloids.</title>
        <authorList>
            <person name="Wang B."/>
            <person name="Shu S."/>
            <person name="Song C."/>
            <person name="Liu Y."/>
        </authorList>
    </citation>
    <scope>NUCLEOTIDE SEQUENCE [LARGE SCALE GENOMIC DNA]</scope>
    <source>
        <strain evidence="1">HL-2020</strain>
        <tissue evidence="1">Leaf</tissue>
    </source>
</reference>
<dbReference type="Gene3D" id="3.30.720.90">
    <property type="match status" value="1"/>
</dbReference>
<sequence length="171" mass="19083">MPRSLSMALATAFATVIRSGKFLKLELLRGPSHLPTVIRYSKPFPDRSGSISRGFRGEFRHLELVSGLCEASPIMANRFISVNQGAKAMREAQTYCRASYKALVPKQIHEIKDSFSQQEGRMHDLSKLKGANMWSSSRFVAPSTFTLCVFDSEKADKLKQSLPPGFIVQDL</sequence>
<dbReference type="AlphaFoldDB" id="A0A835LBZ7"/>
<keyword evidence="2" id="KW-1185">Reference proteome</keyword>
<comment type="caution">
    <text evidence="1">The sequence shown here is derived from an EMBL/GenBank/DDBJ whole genome shotgun (WGS) entry which is preliminary data.</text>
</comment>
<evidence type="ECO:0000313" key="2">
    <source>
        <dbReference type="Proteomes" id="UP000631114"/>
    </source>
</evidence>
<evidence type="ECO:0000313" key="1">
    <source>
        <dbReference type="EMBL" id="KAF9586912.1"/>
    </source>
</evidence>
<organism evidence="1 2">
    <name type="scientific">Coptis chinensis</name>
    <dbReference type="NCBI Taxonomy" id="261450"/>
    <lineage>
        <taxon>Eukaryota</taxon>
        <taxon>Viridiplantae</taxon>
        <taxon>Streptophyta</taxon>
        <taxon>Embryophyta</taxon>
        <taxon>Tracheophyta</taxon>
        <taxon>Spermatophyta</taxon>
        <taxon>Magnoliopsida</taxon>
        <taxon>Ranunculales</taxon>
        <taxon>Ranunculaceae</taxon>
        <taxon>Coptidoideae</taxon>
        <taxon>Coptis</taxon>
    </lineage>
</organism>
<name>A0A835LBZ7_9MAGN</name>
<dbReference type="OrthoDB" id="730489at2759"/>
<accession>A0A835LBZ7</accession>
<proteinExistence type="predicted"/>
<dbReference type="Proteomes" id="UP000631114">
    <property type="component" value="Unassembled WGS sequence"/>
</dbReference>
<dbReference type="InterPro" id="IPR038464">
    <property type="entry name" value="Ribosomal_eL38_sf"/>
</dbReference>
<gene>
    <name evidence="1" type="ORF">IFM89_039867</name>
</gene>
<dbReference type="EMBL" id="JADFTS010000063">
    <property type="protein sequence ID" value="KAF9586912.1"/>
    <property type="molecule type" value="Genomic_DNA"/>
</dbReference>